<name>A0A0F8ZXE4_9ZZZZ</name>
<proteinExistence type="predicted"/>
<sequence length="84" mass="9712">MAEVREHIPLIRETLDLTLHEMVSEEGSWEDVFQDAIVSLLRSMADAIEQHSEYIPPQSKFQIKFELKQQHYNAKLVAEVTTDG</sequence>
<accession>A0A0F8ZXE4</accession>
<dbReference type="EMBL" id="LAZR01045589">
    <property type="protein sequence ID" value="KKK98503.1"/>
    <property type="molecule type" value="Genomic_DNA"/>
</dbReference>
<dbReference type="AlphaFoldDB" id="A0A0F8ZXE4"/>
<evidence type="ECO:0000313" key="1">
    <source>
        <dbReference type="EMBL" id="KKK98503.1"/>
    </source>
</evidence>
<organism evidence="1">
    <name type="scientific">marine sediment metagenome</name>
    <dbReference type="NCBI Taxonomy" id="412755"/>
    <lineage>
        <taxon>unclassified sequences</taxon>
        <taxon>metagenomes</taxon>
        <taxon>ecological metagenomes</taxon>
    </lineage>
</organism>
<reference evidence="1" key="1">
    <citation type="journal article" date="2015" name="Nature">
        <title>Complex archaea that bridge the gap between prokaryotes and eukaryotes.</title>
        <authorList>
            <person name="Spang A."/>
            <person name="Saw J.H."/>
            <person name="Jorgensen S.L."/>
            <person name="Zaremba-Niedzwiedzka K."/>
            <person name="Martijn J."/>
            <person name="Lind A.E."/>
            <person name="van Eijk R."/>
            <person name="Schleper C."/>
            <person name="Guy L."/>
            <person name="Ettema T.J."/>
        </authorList>
    </citation>
    <scope>NUCLEOTIDE SEQUENCE</scope>
</reference>
<gene>
    <name evidence="1" type="ORF">LCGC14_2642100</name>
</gene>
<protein>
    <submittedName>
        <fullName evidence="1">Uncharacterized protein</fullName>
    </submittedName>
</protein>
<comment type="caution">
    <text evidence="1">The sequence shown here is derived from an EMBL/GenBank/DDBJ whole genome shotgun (WGS) entry which is preliminary data.</text>
</comment>